<dbReference type="EMBL" id="HACG01027025">
    <property type="protein sequence ID" value="CEK73890.1"/>
    <property type="molecule type" value="Transcribed_RNA"/>
</dbReference>
<feature type="non-terminal residue" evidence="4">
    <location>
        <position position="1"/>
    </location>
</feature>
<dbReference type="PANTHER" id="PTHR46557:SF1">
    <property type="entry name" value="SERINE_THREONINE-PROTEIN PHOSPHATASE 1 REGULATORY SUBUNIT 10"/>
    <property type="match status" value="1"/>
</dbReference>
<gene>
    <name evidence="4" type="primary">ORF88767</name>
</gene>
<dbReference type="InterPro" id="IPR035441">
    <property type="entry name" value="TFIIS/LEDGF_dom_sf"/>
</dbReference>
<dbReference type="PROSITE" id="PS51319">
    <property type="entry name" value="TFIIS_N"/>
    <property type="match status" value="1"/>
</dbReference>
<evidence type="ECO:0000259" key="3">
    <source>
        <dbReference type="PROSITE" id="PS51319"/>
    </source>
</evidence>
<feature type="domain" description="TFIIS N-terminal" evidence="3">
    <location>
        <begin position="16"/>
        <end position="89"/>
    </location>
</feature>
<feature type="region of interest" description="Disordered" evidence="2">
    <location>
        <begin position="88"/>
        <end position="193"/>
    </location>
</feature>
<dbReference type="GO" id="GO:0072357">
    <property type="term" value="C:PTW/PP1 phosphatase complex"/>
    <property type="evidence" value="ECO:0007669"/>
    <property type="project" value="TreeGrafter"/>
</dbReference>
<dbReference type="GO" id="GO:0000785">
    <property type="term" value="C:chromatin"/>
    <property type="evidence" value="ECO:0007669"/>
    <property type="project" value="TreeGrafter"/>
</dbReference>
<dbReference type="Pfam" id="PF08711">
    <property type="entry name" value="Med26"/>
    <property type="match status" value="1"/>
</dbReference>
<keyword evidence="1" id="KW-0539">Nucleus</keyword>
<dbReference type="Gene3D" id="1.20.930.10">
    <property type="entry name" value="Conserved domain common to transcription factors TFIIS, elongin A, CRSP70"/>
    <property type="match status" value="1"/>
</dbReference>
<protein>
    <recommendedName>
        <fullName evidence="3">TFIIS N-terminal domain-containing protein</fullName>
    </recommendedName>
</protein>
<evidence type="ECO:0000256" key="2">
    <source>
        <dbReference type="SAM" id="MobiDB-lite"/>
    </source>
</evidence>
<dbReference type="SUPFAM" id="SSF47676">
    <property type="entry name" value="Conserved domain common to transcription factors TFIIS, elongin A, CRSP70"/>
    <property type="match status" value="1"/>
</dbReference>
<accession>A0A0B7A1S2</accession>
<feature type="compositionally biased region" description="Basic and acidic residues" evidence="2">
    <location>
        <begin position="88"/>
        <end position="174"/>
    </location>
</feature>
<name>A0A0B7A1S2_9EUPU</name>
<feature type="compositionally biased region" description="Low complexity" evidence="2">
    <location>
        <begin position="180"/>
        <end position="193"/>
    </location>
</feature>
<comment type="subcellular location">
    <subcellularLocation>
        <location evidence="1">Nucleus</location>
    </subcellularLocation>
</comment>
<feature type="non-terminal residue" evidence="4">
    <location>
        <position position="193"/>
    </location>
</feature>
<dbReference type="AlphaFoldDB" id="A0A0B7A1S2"/>
<dbReference type="PANTHER" id="PTHR46557">
    <property type="entry name" value="SERINE/THREONINE-PROTEIN PHOSPHATASE 1 REGULATORY SUBUNIT 10-RELATED"/>
    <property type="match status" value="1"/>
</dbReference>
<evidence type="ECO:0000256" key="1">
    <source>
        <dbReference type="PROSITE-ProRule" id="PRU00649"/>
    </source>
</evidence>
<proteinExistence type="predicted"/>
<evidence type="ECO:0000313" key="4">
    <source>
        <dbReference type="EMBL" id="CEK73890.1"/>
    </source>
</evidence>
<organism evidence="4">
    <name type="scientific">Arion vulgaris</name>
    <dbReference type="NCBI Taxonomy" id="1028688"/>
    <lineage>
        <taxon>Eukaryota</taxon>
        <taxon>Metazoa</taxon>
        <taxon>Spiralia</taxon>
        <taxon>Lophotrochozoa</taxon>
        <taxon>Mollusca</taxon>
        <taxon>Gastropoda</taxon>
        <taxon>Heterobranchia</taxon>
        <taxon>Euthyneura</taxon>
        <taxon>Panpulmonata</taxon>
        <taxon>Eupulmonata</taxon>
        <taxon>Stylommatophora</taxon>
        <taxon>Helicina</taxon>
        <taxon>Arionoidea</taxon>
        <taxon>Arionidae</taxon>
        <taxon>Arion</taxon>
    </lineage>
</organism>
<dbReference type="GO" id="GO:0008157">
    <property type="term" value="F:protein phosphatase 1 binding"/>
    <property type="evidence" value="ECO:0007669"/>
    <property type="project" value="TreeGrafter"/>
</dbReference>
<reference evidence="4" key="1">
    <citation type="submission" date="2014-12" db="EMBL/GenBank/DDBJ databases">
        <title>Insight into the proteome of Arion vulgaris.</title>
        <authorList>
            <person name="Aradska J."/>
            <person name="Bulat T."/>
            <person name="Smidak R."/>
            <person name="Sarate P."/>
            <person name="Gangsoo J."/>
            <person name="Sialana F."/>
            <person name="Bilban M."/>
            <person name="Lubec G."/>
        </authorList>
    </citation>
    <scope>NUCLEOTIDE SEQUENCE</scope>
    <source>
        <tissue evidence="4">Skin</tissue>
    </source>
</reference>
<dbReference type="InterPro" id="IPR017923">
    <property type="entry name" value="TFIIS_N"/>
</dbReference>
<sequence length="193" mass="22442">DSKDALQKFMEDGGWDTLNIWLETARDDSNEPLLGELLEVYLTMPVSVGLLKQNSAPKTIKQLSKTENEKVKTLSSLLVESWTKIIRKKESVTDNNEEERKQQKKYKEKDAEKNDKYNDKKDGKDSEKNKYRERDSKDKDSKDKDSKDKDSKDRSNKDRKEKDKHKDKDRDRTKREKSKSSSSSKESTSSSSP</sequence>
<dbReference type="GO" id="GO:0005634">
    <property type="term" value="C:nucleus"/>
    <property type="evidence" value="ECO:0007669"/>
    <property type="project" value="UniProtKB-SubCell"/>
</dbReference>